<keyword evidence="5" id="KW-1185">Reference proteome</keyword>
<keyword evidence="1" id="KW-0596">Phosphopantetheine</keyword>
<dbReference type="Gene3D" id="3.40.50.720">
    <property type="entry name" value="NAD(P)-binding Rossmann-like Domain"/>
    <property type="match status" value="1"/>
</dbReference>
<protein>
    <recommendedName>
        <fullName evidence="3">Thioester reductase (TE) domain-containing protein</fullName>
    </recommendedName>
</protein>
<dbReference type="PANTHER" id="PTHR43439">
    <property type="entry name" value="PHENYLACETATE-COENZYME A LIGASE"/>
    <property type="match status" value="1"/>
</dbReference>
<dbReference type="EMBL" id="KN837241">
    <property type="protein sequence ID" value="KIJ31541.1"/>
    <property type="molecule type" value="Genomic_DNA"/>
</dbReference>
<dbReference type="SUPFAM" id="SSF56801">
    <property type="entry name" value="Acetyl-CoA synthetase-like"/>
    <property type="match status" value="1"/>
</dbReference>
<dbReference type="OrthoDB" id="429813at2759"/>
<sequence length="772" mass="86478">MESKTALLSVPSFHDLYVAPSVDVTYPKDYDKTPVDPDYQPLFITPRNITSFASALKRFYQFMRLPYSWHGLTYEGVACAHWSVRAVATPHESIVPITPEFLKEYLEMSHSTWIWCVSMFFEAWAKEPDPIEVMKKMKLTSFSGAPINADVANQHHRQGVHLQGIYAATEFSCASKLTTETPEAGLEWFEFTDYAAPVLVSVPPGEENAFEVALKKTASHILSLTNGAIDGEAVYITSGLVEKHFQNAFFHRILGRVDDQITLSTGEKQIPDHWNFNEMIILGSPEKPFHLTGKLTLRRGAIIKDYSDQIDQLYCTVDETSDSNVTILINSYDGRGWDLQDTPRYVNDIVTELPLAAGRGIFPSDFVYQYPTVRLLATKLTTYSDHQLMKDLIMKYFQNWPTPFHPSDLKIERLDEALLITGTTGSIGSQILLQAIQLPSVKTVYAFNRPGKGSLIDRPLSAFENHGHDPAVLKSSKIVYVEAWKVNFNLSLQSFEPAIAGVRQFIDFSLVFPCTPRLVFLSSVSIAKAKYRIPETSLTDIDAATASGYGVGKWVAESILTRAAEATGIRPIIVRVGQISGRPNGYWHSKEWFPSLVQVSQRIGALPKKTVLSFAPLTAAAKAILEFRHSDNLFQHLVQPRPITRRTLSSYIGKALNISRISEKQWLENLQALSATKAQQPPISAIHLLDGQRKNKKSGSTSLHPESGVPMYPPPFPLPSPSLFSYLLFQQFLFPTLTHPLAETLLFVVSGDSTPKQRHPAFLYRLTQKLMP</sequence>
<dbReference type="InterPro" id="IPR042099">
    <property type="entry name" value="ANL_N_sf"/>
</dbReference>
<keyword evidence="2" id="KW-0597">Phosphoprotein</keyword>
<dbReference type="Proteomes" id="UP000054279">
    <property type="component" value="Unassembled WGS sequence"/>
</dbReference>
<organism evidence="4 5">
    <name type="scientific">Sphaerobolus stellatus (strain SS14)</name>
    <dbReference type="NCBI Taxonomy" id="990650"/>
    <lineage>
        <taxon>Eukaryota</taxon>
        <taxon>Fungi</taxon>
        <taxon>Dikarya</taxon>
        <taxon>Basidiomycota</taxon>
        <taxon>Agaricomycotina</taxon>
        <taxon>Agaricomycetes</taxon>
        <taxon>Phallomycetidae</taxon>
        <taxon>Geastrales</taxon>
        <taxon>Sphaerobolaceae</taxon>
        <taxon>Sphaerobolus</taxon>
    </lineage>
</organism>
<dbReference type="InterPro" id="IPR051414">
    <property type="entry name" value="Adenylate-forming_Reductase"/>
</dbReference>
<evidence type="ECO:0000313" key="4">
    <source>
        <dbReference type="EMBL" id="KIJ31541.1"/>
    </source>
</evidence>
<dbReference type="AlphaFoldDB" id="A0A0C9V1T5"/>
<dbReference type="Pfam" id="PF23562">
    <property type="entry name" value="AMP-binding_C_3"/>
    <property type="match status" value="1"/>
</dbReference>
<evidence type="ECO:0000256" key="1">
    <source>
        <dbReference type="ARBA" id="ARBA00022450"/>
    </source>
</evidence>
<dbReference type="InterPro" id="IPR036291">
    <property type="entry name" value="NAD(P)-bd_dom_sf"/>
</dbReference>
<proteinExistence type="predicted"/>
<accession>A0A0C9V1T5</accession>
<dbReference type="PANTHER" id="PTHR43439:SF2">
    <property type="entry name" value="ENZYME, PUTATIVE (JCVI)-RELATED"/>
    <property type="match status" value="1"/>
</dbReference>
<reference evidence="4 5" key="1">
    <citation type="submission" date="2014-06" db="EMBL/GenBank/DDBJ databases">
        <title>Evolutionary Origins and Diversification of the Mycorrhizal Mutualists.</title>
        <authorList>
            <consortium name="DOE Joint Genome Institute"/>
            <consortium name="Mycorrhizal Genomics Consortium"/>
            <person name="Kohler A."/>
            <person name="Kuo A."/>
            <person name="Nagy L.G."/>
            <person name="Floudas D."/>
            <person name="Copeland A."/>
            <person name="Barry K.W."/>
            <person name="Cichocki N."/>
            <person name="Veneault-Fourrey C."/>
            <person name="LaButti K."/>
            <person name="Lindquist E.A."/>
            <person name="Lipzen A."/>
            <person name="Lundell T."/>
            <person name="Morin E."/>
            <person name="Murat C."/>
            <person name="Riley R."/>
            <person name="Ohm R."/>
            <person name="Sun H."/>
            <person name="Tunlid A."/>
            <person name="Henrissat B."/>
            <person name="Grigoriev I.V."/>
            <person name="Hibbett D.S."/>
            <person name="Martin F."/>
        </authorList>
    </citation>
    <scope>NUCLEOTIDE SEQUENCE [LARGE SCALE GENOMIC DNA]</scope>
    <source>
        <strain evidence="4 5">SS14</strain>
    </source>
</reference>
<dbReference type="InterPro" id="IPR013120">
    <property type="entry name" value="FAR_NAD-bd"/>
</dbReference>
<dbReference type="HOGENOM" id="CLU_362144_0_0_1"/>
<evidence type="ECO:0000259" key="3">
    <source>
        <dbReference type="Pfam" id="PF07993"/>
    </source>
</evidence>
<dbReference type="Pfam" id="PF07993">
    <property type="entry name" value="NAD_binding_4"/>
    <property type="match status" value="1"/>
</dbReference>
<evidence type="ECO:0000313" key="5">
    <source>
        <dbReference type="Proteomes" id="UP000054279"/>
    </source>
</evidence>
<dbReference type="SUPFAM" id="SSF51735">
    <property type="entry name" value="NAD(P)-binding Rossmann-fold domains"/>
    <property type="match status" value="1"/>
</dbReference>
<evidence type="ECO:0000256" key="2">
    <source>
        <dbReference type="ARBA" id="ARBA00022553"/>
    </source>
</evidence>
<name>A0A0C9V1T5_SPHS4</name>
<dbReference type="Gene3D" id="3.40.50.12780">
    <property type="entry name" value="N-terminal domain of ligase-like"/>
    <property type="match status" value="1"/>
</dbReference>
<gene>
    <name evidence="4" type="ORF">M422DRAFT_266789</name>
</gene>
<feature type="domain" description="Thioester reductase (TE)" evidence="3">
    <location>
        <begin position="478"/>
        <end position="610"/>
    </location>
</feature>